<proteinExistence type="predicted"/>
<keyword evidence="1" id="KW-1133">Transmembrane helix</keyword>
<name>A0AAQ4EZL2_AMBAM</name>
<organism evidence="2 3">
    <name type="scientific">Amblyomma americanum</name>
    <name type="common">Lone star tick</name>
    <dbReference type="NCBI Taxonomy" id="6943"/>
    <lineage>
        <taxon>Eukaryota</taxon>
        <taxon>Metazoa</taxon>
        <taxon>Ecdysozoa</taxon>
        <taxon>Arthropoda</taxon>
        <taxon>Chelicerata</taxon>
        <taxon>Arachnida</taxon>
        <taxon>Acari</taxon>
        <taxon>Parasitiformes</taxon>
        <taxon>Ixodida</taxon>
        <taxon>Ixodoidea</taxon>
        <taxon>Ixodidae</taxon>
        <taxon>Amblyomminae</taxon>
        <taxon>Amblyomma</taxon>
    </lineage>
</organism>
<keyword evidence="1" id="KW-0472">Membrane</keyword>
<keyword evidence="1" id="KW-0812">Transmembrane</keyword>
<accession>A0AAQ4EZL2</accession>
<evidence type="ECO:0000313" key="3">
    <source>
        <dbReference type="Proteomes" id="UP001321473"/>
    </source>
</evidence>
<gene>
    <name evidence="2" type="ORF">V5799_018377</name>
</gene>
<keyword evidence="3" id="KW-1185">Reference proteome</keyword>
<sequence length="71" mass="7835">MSAGETGNLGGCRRCSACALQKIEGAAGSAMARDRRRDTCVCVFVIVFVIFFLCVQPRSRQATEHVMCHRR</sequence>
<dbReference type="Proteomes" id="UP001321473">
    <property type="component" value="Unassembled WGS sequence"/>
</dbReference>
<dbReference type="AlphaFoldDB" id="A0AAQ4EZL2"/>
<feature type="transmembrane region" description="Helical" evidence="1">
    <location>
        <begin position="39"/>
        <end position="58"/>
    </location>
</feature>
<dbReference type="EMBL" id="JARKHS020009037">
    <property type="protein sequence ID" value="KAK8780276.1"/>
    <property type="molecule type" value="Genomic_DNA"/>
</dbReference>
<reference evidence="2 3" key="1">
    <citation type="journal article" date="2023" name="Arcadia Sci">
        <title>De novo assembly of a long-read Amblyomma americanum tick genome.</title>
        <authorList>
            <person name="Chou S."/>
            <person name="Poskanzer K.E."/>
            <person name="Rollins M."/>
            <person name="Thuy-Boun P.S."/>
        </authorList>
    </citation>
    <scope>NUCLEOTIDE SEQUENCE [LARGE SCALE GENOMIC DNA]</scope>
    <source>
        <strain evidence="2">F_SG_1</strain>
        <tissue evidence="2">Salivary glands</tissue>
    </source>
</reference>
<protein>
    <submittedName>
        <fullName evidence="2">Uncharacterized protein</fullName>
    </submittedName>
</protein>
<evidence type="ECO:0000256" key="1">
    <source>
        <dbReference type="SAM" id="Phobius"/>
    </source>
</evidence>
<comment type="caution">
    <text evidence="2">The sequence shown here is derived from an EMBL/GenBank/DDBJ whole genome shotgun (WGS) entry which is preliminary data.</text>
</comment>
<evidence type="ECO:0000313" key="2">
    <source>
        <dbReference type="EMBL" id="KAK8780276.1"/>
    </source>
</evidence>